<keyword evidence="2" id="KW-1185">Reference proteome</keyword>
<gene>
    <name evidence="1" type="ORF">OESDEN_18642</name>
</gene>
<accession>A0A0B1SES0</accession>
<evidence type="ECO:0000313" key="2">
    <source>
        <dbReference type="Proteomes" id="UP000053660"/>
    </source>
</evidence>
<evidence type="ECO:0000313" key="1">
    <source>
        <dbReference type="EMBL" id="KHJ81670.1"/>
    </source>
</evidence>
<reference evidence="1 2" key="1">
    <citation type="submission" date="2014-03" db="EMBL/GenBank/DDBJ databases">
        <title>Draft genome of the hookworm Oesophagostomum dentatum.</title>
        <authorList>
            <person name="Mitreva M."/>
        </authorList>
    </citation>
    <scope>NUCLEOTIDE SEQUENCE [LARGE SCALE GENOMIC DNA]</scope>
    <source>
        <strain evidence="1 2">OD-Hann</strain>
    </source>
</reference>
<dbReference type="AlphaFoldDB" id="A0A0B1SES0"/>
<dbReference type="EMBL" id="KN586945">
    <property type="protein sequence ID" value="KHJ81670.1"/>
    <property type="molecule type" value="Genomic_DNA"/>
</dbReference>
<name>A0A0B1SES0_OESDE</name>
<dbReference type="Proteomes" id="UP000053660">
    <property type="component" value="Unassembled WGS sequence"/>
</dbReference>
<protein>
    <submittedName>
        <fullName evidence="1">Uncharacterized protein</fullName>
    </submittedName>
</protein>
<sequence length="33" mass="3925">MDTRCLISALLLLKLNFSVQLIIQSWRTYEKNL</sequence>
<organism evidence="1 2">
    <name type="scientific">Oesophagostomum dentatum</name>
    <name type="common">Nodular worm</name>
    <dbReference type="NCBI Taxonomy" id="61180"/>
    <lineage>
        <taxon>Eukaryota</taxon>
        <taxon>Metazoa</taxon>
        <taxon>Ecdysozoa</taxon>
        <taxon>Nematoda</taxon>
        <taxon>Chromadorea</taxon>
        <taxon>Rhabditida</taxon>
        <taxon>Rhabditina</taxon>
        <taxon>Rhabditomorpha</taxon>
        <taxon>Strongyloidea</taxon>
        <taxon>Strongylidae</taxon>
        <taxon>Oesophagostomum</taxon>
    </lineage>
</organism>
<proteinExistence type="predicted"/>